<evidence type="ECO:0000313" key="3">
    <source>
        <dbReference type="RefSeq" id="WP_034410998.1"/>
    </source>
</evidence>
<reference evidence="3" key="1">
    <citation type="submission" date="2025-08" db="UniProtKB">
        <authorList>
            <consortium name="RefSeq"/>
        </authorList>
    </citation>
    <scope>IDENTIFICATION</scope>
</reference>
<evidence type="ECO:0000313" key="2">
    <source>
        <dbReference type="Proteomes" id="UP000675920"/>
    </source>
</evidence>
<dbReference type="Proteomes" id="UP000675920">
    <property type="component" value="Unplaced"/>
</dbReference>
<dbReference type="RefSeq" id="WP_034410998.1">
    <property type="nucleotide sequence ID" value="NZ_AXWS01000008.1"/>
</dbReference>
<evidence type="ECO:0008006" key="4">
    <source>
        <dbReference type="Google" id="ProtNLM"/>
    </source>
</evidence>
<keyword evidence="2" id="KW-1185">Reference proteome</keyword>
<evidence type="ECO:0000256" key="1">
    <source>
        <dbReference type="SAM" id="MobiDB-lite"/>
    </source>
</evidence>
<protein>
    <recommendedName>
        <fullName evidence="4">Formylmethanofuran dehydrogenase</fullName>
    </recommendedName>
</protein>
<name>A0A8B6X7N4_9BURK</name>
<accession>A0A8B6X7N4</accession>
<organism evidence="2 3">
    <name type="scientific">Derxia gummosa DSM 723</name>
    <dbReference type="NCBI Taxonomy" id="1121388"/>
    <lineage>
        <taxon>Bacteria</taxon>
        <taxon>Pseudomonadati</taxon>
        <taxon>Pseudomonadota</taxon>
        <taxon>Betaproteobacteria</taxon>
        <taxon>Burkholderiales</taxon>
        <taxon>Alcaligenaceae</taxon>
        <taxon>Derxia</taxon>
    </lineage>
</organism>
<dbReference type="SUPFAM" id="SSF53706">
    <property type="entry name" value="Formate dehydrogenase/DMSO reductase, domains 1-3"/>
    <property type="match status" value="1"/>
</dbReference>
<proteinExistence type="predicted"/>
<dbReference type="AlphaFoldDB" id="A0A8B6X7N4"/>
<feature type="region of interest" description="Disordered" evidence="1">
    <location>
        <begin position="196"/>
        <end position="223"/>
    </location>
</feature>
<sequence>MTDTTPATPPDRAARDWTCPFCSLLCDGLTLAPAHDGASWSLGGSDCPRALAALQHASPAAIACSALVDGRPVSLDEAIAAAAERLSRWTLPLYGGLATDVAGARALYRLMNRTGGVADHANGDALATGLRAMQDRGAFYTTLAEIKAHADLIVCLGSRPDDHYPEFFRRCGVGEPGAFVESREVIGVAWPADTTASPAADATDATGGPPADDTVAPATADAPAAGGTQQIAARGVSFNAILPGADVHATAATLAALCAGRRLSRPADPALEALAGRMKAARYVALVWEPGSVARHGSLVAEAVLQCVAALNAKGRAAAFALGGSEGGYTVQQAFTWMSGLPLRTALRAGRFDHDPLRHAGKRLLADRAVDGLFWVSSFGPAPALPKPGGDAPAVIDTRMTEPPDDLAEPLPAIVLGHPAQGAALEGRAGVVFIPVGTPGIDGAGHLFRTEGSVLIPLVPARDGGLPGVAEIVARIAAALPARAGAAQAASADGATATTSNINPTGATA</sequence>